<dbReference type="OrthoDB" id="6161309at2759"/>
<name>A0A8B8CWE7_CRAVI</name>
<sequence>MWDRGPRNKCVYITYGQPPSNSANQPCNSNMSGNNFSGQGCSALLVNAPSADENERKVPLIMDKDGIFKDVLVNPSKLRNAESGALMARNPTAFLLNKVLDLVFHVDEMKHSKGVKGLNTHKMEAINGN</sequence>
<evidence type="ECO:0000313" key="2">
    <source>
        <dbReference type="RefSeq" id="XP_022319965.1"/>
    </source>
</evidence>
<evidence type="ECO:0000313" key="1">
    <source>
        <dbReference type="Proteomes" id="UP000694844"/>
    </source>
</evidence>
<dbReference type="GeneID" id="111122452"/>
<keyword evidence="1" id="KW-1185">Reference proteome</keyword>
<dbReference type="Proteomes" id="UP000694844">
    <property type="component" value="Chromosome 2"/>
</dbReference>
<proteinExistence type="predicted"/>
<accession>A0A8B8CWE7</accession>
<organism evidence="1 2">
    <name type="scientific">Crassostrea virginica</name>
    <name type="common">Eastern oyster</name>
    <dbReference type="NCBI Taxonomy" id="6565"/>
    <lineage>
        <taxon>Eukaryota</taxon>
        <taxon>Metazoa</taxon>
        <taxon>Spiralia</taxon>
        <taxon>Lophotrochozoa</taxon>
        <taxon>Mollusca</taxon>
        <taxon>Bivalvia</taxon>
        <taxon>Autobranchia</taxon>
        <taxon>Pteriomorphia</taxon>
        <taxon>Ostreida</taxon>
        <taxon>Ostreoidea</taxon>
        <taxon>Ostreidae</taxon>
        <taxon>Crassostrea</taxon>
    </lineage>
</organism>
<protein>
    <submittedName>
        <fullName evidence="2">Uncharacterized protein LOC111122452</fullName>
    </submittedName>
</protein>
<dbReference type="RefSeq" id="XP_022319965.1">
    <property type="nucleotide sequence ID" value="XM_022464257.1"/>
</dbReference>
<reference evidence="2" key="1">
    <citation type="submission" date="2025-08" db="UniProtKB">
        <authorList>
            <consortium name="RefSeq"/>
        </authorList>
    </citation>
    <scope>IDENTIFICATION</scope>
    <source>
        <tissue evidence="2">Whole sample</tissue>
    </source>
</reference>
<dbReference type="KEGG" id="cvn:111122452"/>
<gene>
    <name evidence="2" type="primary">LOC111122452</name>
</gene>
<dbReference type="AlphaFoldDB" id="A0A8B8CWE7"/>